<evidence type="ECO:0000313" key="6">
    <source>
        <dbReference type="Proteomes" id="UP001302126"/>
    </source>
</evidence>
<dbReference type="SUPFAM" id="SSF48056">
    <property type="entry name" value="Di-copper centre-containing domain"/>
    <property type="match status" value="1"/>
</dbReference>
<dbReference type="PANTHER" id="PTHR11474">
    <property type="entry name" value="TYROSINASE FAMILY MEMBER"/>
    <property type="match status" value="1"/>
</dbReference>
<dbReference type="EMBL" id="MU864634">
    <property type="protein sequence ID" value="KAK4182604.1"/>
    <property type="molecule type" value="Genomic_DNA"/>
</dbReference>
<sequence>MHLSITSALVAVGGATAASAYTVGSTVQTDLLAAQALANQTAYHQQHGGSTACTVQTPLGSLSGAERIAYTNAVKCLMAKPALLDPVEFPGSRTRYDDFVAVHVAQTFEIHSTASFLSWHWYFTWAYEQALRKECGYNGYQPYWNWGKDAHDPLNSPIFDGGATSMPGNGEFYPHNCTGALPTGERDCIPPGNSGGCVTSGPFADMVVNLGPIGPSLAVDNNPFSQWSTDAETYDLLEGGGYSDILSFQNHMQGDFPNGYFGVHSTGHYTIGGDPGGDFFTSPGDPSFWLYHGQIDRVWWIWQNLYPANRTVAVAGGMSLLDPAGPQGTLEDPVNVSPSEDIITILNAMSTLGREGSPFCYIYA</sequence>
<protein>
    <submittedName>
        <fullName evidence="5">Tyrosinase</fullName>
    </submittedName>
</protein>
<reference evidence="5" key="1">
    <citation type="journal article" date="2023" name="Mol. Phylogenet. Evol.">
        <title>Genome-scale phylogeny and comparative genomics of the fungal order Sordariales.</title>
        <authorList>
            <person name="Hensen N."/>
            <person name="Bonometti L."/>
            <person name="Westerberg I."/>
            <person name="Brannstrom I.O."/>
            <person name="Guillou S."/>
            <person name="Cros-Aarteil S."/>
            <person name="Calhoun S."/>
            <person name="Haridas S."/>
            <person name="Kuo A."/>
            <person name="Mondo S."/>
            <person name="Pangilinan J."/>
            <person name="Riley R."/>
            <person name="LaButti K."/>
            <person name="Andreopoulos B."/>
            <person name="Lipzen A."/>
            <person name="Chen C."/>
            <person name="Yan M."/>
            <person name="Daum C."/>
            <person name="Ng V."/>
            <person name="Clum A."/>
            <person name="Steindorff A."/>
            <person name="Ohm R.A."/>
            <person name="Martin F."/>
            <person name="Silar P."/>
            <person name="Natvig D.O."/>
            <person name="Lalanne C."/>
            <person name="Gautier V."/>
            <person name="Ament-Velasquez S.L."/>
            <person name="Kruys A."/>
            <person name="Hutchinson M.I."/>
            <person name="Powell A.J."/>
            <person name="Barry K."/>
            <person name="Miller A.N."/>
            <person name="Grigoriev I.V."/>
            <person name="Debuchy R."/>
            <person name="Gladieux P."/>
            <person name="Hiltunen Thoren M."/>
            <person name="Johannesson H."/>
        </authorList>
    </citation>
    <scope>NUCLEOTIDE SEQUENCE</scope>
    <source>
        <strain evidence="5">PSN309</strain>
    </source>
</reference>
<evidence type="ECO:0000256" key="3">
    <source>
        <dbReference type="SAM" id="SignalP"/>
    </source>
</evidence>
<dbReference type="InterPro" id="IPR002227">
    <property type="entry name" value="Tyrosinase_Cu-bd"/>
</dbReference>
<feature type="chain" id="PRO_5042959547" evidence="3">
    <location>
        <begin position="21"/>
        <end position="364"/>
    </location>
</feature>
<dbReference type="InterPro" id="IPR008922">
    <property type="entry name" value="Di-copper_centre_dom_sf"/>
</dbReference>
<feature type="domain" description="Tyrosinase copper-binding" evidence="4">
    <location>
        <begin position="285"/>
        <end position="296"/>
    </location>
</feature>
<organism evidence="5 6">
    <name type="scientific">Podospora australis</name>
    <dbReference type="NCBI Taxonomy" id="1536484"/>
    <lineage>
        <taxon>Eukaryota</taxon>
        <taxon>Fungi</taxon>
        <taxon>Dikarya</taxon>
        <taxon>Ascomycota</taxon>
        <taxon>Pezizomycotina</taxon>
        <taxon>Sordariomycetes</taxon>
        <taxon>Sordariomycetidae</taxon>
        <taxon>Sordariales</taxon>
        <taxon>Podosporaceae</taxon>
        <taxon>Podospora</taxon>
    </lineage>
</organism>
<dbReference type="AlphaFoldDB" id="A0AAN7ADJ0"/>
<keyword evidence="1" id="KW-0479">Metal-binding</keyword>
<feature type="signal peptide" evidence="3">
    <location>
        <begin position="1"/>
        <end position="20"/>
    </location>
</feature>
<evidence type="ECO:0000313" key="5">
    <source>
        <dbReference type="EMBL" id="KAK4182604.1"/>
    </source>
</evidence>
<evidence type="ECO:0000256" key="1">
    <source>
        <dbReference type="ARBA" id="ARBA00022723"/>
    </source>
</evidence>
<name>A0AAN7ADJ0_9PEZI</name>
<evidence type="ECO:0000256" key="2">
    <source>
        <dbReference type="ARBA" id="ARBA00023002"/>
    </source>
</evidence>
<keyword evidence="3" id="KW-0732">Signal</keyword>
<dbReference type="PRINTS" id="PR00092">
    <property type="entry name" value="TYROSINASE"/>
</dbReference>
<gene>
    <name evidence="5" type="ORF">QBC35DRAFT_457123</name>
</gene>
<dbReference type="PANTHER" id="PTHR11474:SF125">
    <property type="entry name" value="N-ACETYL-6-HYDROXYTRYPTOPHAN OXIDASE IVOB-RELATED"/>
    <property type="match status" value="1"/>
</dbReference>
<reference evidence="5" key="2">
    <citation type="submission" date="2023-05" db="EMBL/GenBank/DDBJ databases">
        <authorList>
            <consortium name="Lawrence Berkeley National Laboratory"/>
            <person name="Steindorff A."/>
            <person name="Hensen N."/>
            <person name="Bonometti L."/>
            <person name="Westerberg I."/>
            <person name="Brannstrom I.O."/>
            <person name="Guillou S."/>
            <person name="Cros-Aarteil S."/>
            <person name="Calhoun S."/>
            <person name="Haridas S."/>
            <person name="Kuo A."/>
            <person name="Mondo S."/>
            <person name="Pangilinan J."/>
            <person name="Riley R."/>
            <person name="Labutti K."/>
            <person name="Andreopoulos B."/>
            <person name="Lipzen A."/>
            <person name="Chen C."/>
            <person name="Yanf M."/>
            <person name="Daum C."/>
            <person name="Ng V."/>
            <person name="Clum A."/>
            <person name="Ohm R."/>
            <person name="Martin F."/>
            <person name="Silar P."/>
            <person name="Natvig D."/>
            <person name="Lalanne C."/>
            <person name="Gautier V."/>
            <person name="Ament-Velasquez S.L."/>
            <person name="Kruys A."/>
            <person name="Hutchinson M.I."/>
            <person name="Powell A.J."/>
            <person name="Barry K."/>
            <person name="Miller A.N."/>
            <person name="Grigoriev I.V."/>
            <person name="Debuchy R."/>
            <person name="Gladieux P."/>
            <person name="Thoren M.H."/>
            <person name="Johannesson H."/>
        </authorList>
    </citation>
    <scope>NUCLEOTIDE SEQUENCE</scope>
    <source>
        <strain evidence="5">PSN309</strain>
    </source>
</reference>
<comment type="caution">
    <text evidence="5">The sequence shown here is derived from an EMBL/GenBank/DDBJ whole genome shotgun (WGS) entry which is preliminary data.</text>
</comment>
<dbReference type="Pfam" id="PF00264">
    <property type="entry name" value="Tyrosinase"/>
    <property type="match status" value="1"/>
</dbReference>
<keyword evidence="2" id="KW-0560">Oxidoreductase</keyword>
<dbReference type="GO" id="GO:0046872">
    <property type="term" value="F:metal ion binding"/>
    <property type="evidence" value="ECO:0007669"/>
    <property type="project" value="UniProtKB-KW"/>
</dbReference>
<dbReference type="GO" id="GO:0016491">
    <property type="term" value="F:oxidoreductase activity"/>
    <property type="evidence" value="ECO:0007669"/>
    <property type="project" value="UniProtKB-KW"/>
</dbReference>
<dbReference type="Proteomes" id="UP001302126">
    <property type="component" value="Unassembled WGS sequence"/>
</dbReference>
<dbReference type="Gene3D" id="1.10.1280.10">
    <property type="entry name" value="Di-copper center containing domain from catechol oxidase"/>
    <property type="match status" value="1"/>
</dbReference>
<keyword evidence="6" id="KW-1185">Reference proteome</keyword>
<accession>A0AAN7ADJ0</accession>
<dbReference type="PROSITE" id="PS00498">
    <property type="entry name" value="TYROSINASE_2"/>
    <property type="match status" value="1"/>
</dbReference>
<evidence type="ECO:0000259" key="4">
    <source>
        <dbReference type="PROSITE" id="PS00498"/>
    </source>
</evidence>
<dbReference type="InterPro" id="IPR050316">
    <property type="entry name" value="Tyrosinase/Hemocyanin"/>
</dbReference>
<proteinExistence type="predicted"/>